<evidence type="ECO:0000313" key="3">
    <source>
        <dbReference type="Proteomes" id="UP001303587"/>
    </source>
</evidence>
<feature type="region of interest" description="Disordered" evidence="1">
    <location>
        <begin position="1"/>
        <end position="32"/>
    </location>
</feature>
<protein>
    <submittedName>
        <fullName evidence="2">Uncharacterized protein</fullName>
    </submittedName>
</protein>
<gene>
    <name evidence="2" type="ORF">MsAc7_03340</name>
</gene>
<dbReference type="Proteomes" id="UP001303587">
    <property type="component" value="Chromosome"/>
</dbReference>
<keyword evidence="3" id="KW-1185">Reference proteome</keyword>
<proteinExistence type="predicted"/>
<name>A0AA96V1S7_9EURY</name>
<reference evidence="2 3" key="1">
    <citation type="submission" date="2023-07" db="EMBL/GenBank/DDBJ databases">
        <title>Closed genoem sequence of Methanosarcinaceae archaeon Ac7.</title>
        <authorList>
            <person name="Poehlein A."/>
            <person name="Protasov E."/>
            <person name="Platt K."/>
            <person name="Reeh H."/>
            <person name="Daniel R."/>
            <person name="Brune A."/>
        </authorList>
    </citation>
    <scope>NUCLEOTIDE SEQUENCE [LARGE SCALE GENOMIC DNA]</scope>
    <source>
        <strain evidence="2 3">Ac7</strain>
    </source>
</reference>
<evidence type="ECO:0000313" key="2">
    <source>
        <dbReference type="EMBL" id="WNY24809.1"/>
    </source>
</evidence>
<dbReference type="GeneID" id="89229454"/>
<organism evidence="2 3">
    <name type="scientific">Methanolapillus millepedarum</name>
    <dbReference type="NCBI Taxonomy" id="3028296"/>
    <lineage>
        <taxon>Archaea</taxon>
        <taxon>Methanobacteriati</taxon>
        <taxon>Methanobacteriota</taxon>
        <taxon>Stenosarchaea group</taxon>
        <taxon>Methanomicrobia</taxon>
        <taxon>Methanosarcinales</taxon>
        <taxon>Methanosarcinaceae</taxon>
        <taxon>Methanolapillus</taxon>
    </lineage>
</organism>
<dbReference type="AlphaFoldDB" id="A0AA96V1S7"/>
<sequence>MSMPQPTPIFKRANFQHGNDADKPASPQPGDQYQADNTGIVYFCFTAGVWTPQEIPVQNPLTQNENGNILYDGNPVYTPNPQQANYGYAASLLKFSFGTDTTEHEITIPAFGYTDFLSTASTKSQITENNIICVYSYQKFNKNGTKIVKTNTDIYPYRINGTFNTFSEFLGAIGTATAGSSTAKTVYFRYPLYTKAAPYY</sequence>
<evidence type="ECO:0000256" key="1">
    <source>
        <dbReference type="SAM" id="MobiDB-lite"/>
    </source>
</evidence>
<accession>A0AA96V1S7</accession>
<dbReference type="EMBL" id="CP131060">
    <property type="protein sequence ID" value="WNY24809.1"/>
    <property type="molecule type" value="Genomic_DNA"/>
</dbReference>
<dbReference type="RefSeq" id="WP_338102875.1">
    <property type="nucleotide sequence ID" value="NZ_CP131060.1"/>
</dbReference>